<keyword evidence="2" id="KW-0472">Membrane</keyword>
<evidence type="ECO:0000256" key="1">
    <source>
        <dbReference type="SAM" id="MobiDB-lite"/>
    </source>
</evidence>
<feature type="region of interest" description="Disordered" evidence="1">
    <location>
        <begin position="147"/>
        <end position="169"/>
    </location>
</feature>
<feature type="transmembrane region" description="Helical" evidence="2">
    <location>
        <begin position="229"/>
        <end position="251"/>
    </location>
</feature>
<evidence type="ECO:0000256" key="2">
    <source>
        <dbReference type="SAM" id="Phobius"/>
    </source>
</evidence>
<proteinExistence type="predicted"/>
<dbReference type="AlphaFoldDB" id="A0A418Q5Y3"/>
<comment type="caution">
    <text evidence="3">The sequence shown here is derived from an EMBL/GenBank/DDBJ whole genome shotgun (WGS) entry which is preliminary data.</text>
</comment>
<keyword evidence="2" id="KW-0812">Transmembrane</keyword>
<evidence type="ECO:0000313" key="3">
    <source>
        <dbReference type="EMBL" id="RIX34112.1"/>
    </source>
</evidence>
<reference evidence="3 4" key="1">
    <citation type="submission" date="2018-09" db="EMBL/GenBank/DDBJ databases">
        <title>Optimization and identification of Corynebacterium falsenii FN1-14 from fish paste.</title>
        <authorList>
            <person name="Daroonpunt R."/>
            <person name="Tanasupawat S."/>
        </authorList>
    </citation>
    <scope>NUCLEOTIDE SEQUENCE [LARGE SCALE GENOMIC DNA]</scope>
    <source>
        <strain evidence="3 4">FN1-14</strain>
    </source>
</reference>
<keyword evidence="2" id="KW-1133">Transmembrane helix</keyword>
<gene>
    <name evidence="3" type="ORF">D3M95_08380</name>
</gene>
<protein>
    <submittedName>
        <fullName evidence="3">Uncharacterized protein</fullName>
    </submittedName>
</protein>
<feature type="transmembrane region" description="Helical" evidence="2">
    <location>
        <begin position="257"/>
        <end position="278"/>
    </location>
</feature>
<dbReference type="OrthoDB" id="4425061at2"/>
<dbReference type="STRING" id="1451189.CFAL_00925"/>
<evidence type="ECO:0000313" key="4">
    <source>
        <dbReference type="Proteomes" id="UP000285278"/>
    </source>
</evidence>
<keyword evidence="4" id="KW-1185">Reference proteome</keyword>
<dbReference type="RefSeq" id="WP_119665016.1">
    <property type="nucleotide sequence ID" value="NZ_QXJK01000009.1"/>
</dbReference>
<name>A0A418Q5Y3_9CORY</name>
<dbReference type="Proteomes" id="UP000285278">
    <property type="component" value="Unassembled WGS sequence"/>
</dbReference>
<organism evidence="3 4">
    <name type="scientific">Corynebacterium falsenii</name>
    <dbReference type="NCBI Taxonomy" id="108486"/>
    <lineage>
        <taxon>Bacteria</taxon>
        <taxon>Bacillati</taxon>
        <taxon>Actinomycetota</taxon>
        <taxon>Actinomycetes</taxon>
        <taxon>Mycobacteriales</taxon>
        <taxon>Corynebacteriaceae</taxon>
        <taxon>Corynebacterium</taxon>
    </lineage>
</organism>
<accession>A0A418Q5Y3</accession>
<dbReference type="EMBL" id="QXJK01000009">
    <property type="protein sequence ID" value="RIX34112.1"/>
    <property type="molecule type" value="Genomic_DNA"/>
</dbReference>
<sequence length="331" mass="34991">MTKTVSIIGPDSARVTACAEKLRELVRPGTTVIVGAGPEARPDVVVAVVGDPTAEDVDIAQAVSESVGFVVLIVDATPRPWPHYPGWHSVESVEDAATLVNRACVDLTAWAGDAQRADAERLERVRMAIRLASHRISAELLGEVLGEPPGEQAKARDRQGGAGAGAGVSESEAEQLHHRFVQRLRVAVAEQGVRFPRVDTGSPALSAAVVSSTAPTPPHSSPRPTREHISGWALAAAGGLAGAAGVGALTYRITGSAFAAIVAALLVWCALVGVRLWLVRSRHRAAQRRANAQRLREVWIALVADVISRLHIPRIADTIPTLPRGLNTHAR</sequence>